<evidence type="ECO:0000256" key="2">
    <source>
        <dbReference type="SAM" id="Phobius"/>
    </source>
</evidence>
<dbReference type="EMBL" id="HBUE01177151">
    <property type="protein sequence ID" value="CAG6518351.1"/>
    <property type="molecule type" value="Transcribed_RNA"/>
</dbReference>
<accession>A0A8D8JFV9</accession>
<dbReference type="AlphaFoldDB" id="A0A8D8JFV9"/>
<reference evidence="3" key="1">
    <citation type="submission" date="2021-05" db="EMBL/GenBank/DDBJ databases">
        <authorList>
            <person name="Alioto T."/>
            <person name="Alioto T."/>
            <person name="Gomez Garrido J."/>
        </authorList>
    </citation>
    <scope>NUCLEOTIDE SEQUENCE</scope>
</reference>
<feature type="region of interest" description="Disordered" evidence="1">
    <location>
        <begin position="137"/>
        <end position="166"/>
    </location>
</feature>
<feature type="transmembrane region" description="Helical" evidence="2">
    <location>
        <begin position="75"/>
        <end position="96"/>
    </location>
</feature>
<feature type="transmembrane region" description="Helical" evidence="2">
    <location>
        <begin position="108"/>
        <end position="131"/>
    </location>
</feature>
<organism evidence="3">
    <name type="scientific">Culex pipiens</name>
    <name type="common">House mosquito</name>
    <dbReference type="NCBI Taxonomy" id="7175"/>
    <lineage>
        <taxon>Eukaryota</taxon>
        <taxon>Metazoa</taxon>
        <taxon>Ecdysozoa</taxon>
        <taxon>Arthropoda</taxon>
        <taxon>Hexapoda</taxon>
        <taxon>Insecta</taxon>
        <taxon>Pterygota</taxon>
        <taxon>Neoptera</taxon>
        <taxon>Endopterygota</taxon>
        <taxon>Diptera</taxon>
        <taxon>Nematocera</taxon>
        <taxon>Culicoidea</taxon>
        <taxon>Culicidae</taxon>
        <taxon>Culicinae</taxon>
        <taxon>Culicini</taxon>
        <taxon>Culex</taxon>
        <taxon>Culex</taxon>
    </lineage>
</organism>
<keyword evidence="2" id="KW-1133">Transmembrane helix</keyword>
<protein>
    <submittedName>
        <fullName evidence="3">(northern house mosquito) hypothetical protein</fullName>
    </submittedName>
</protein>
<feature type="compositionally biased region" description="Basic and acidic residues" evidence="1">
    <location>
        <begin position="137"/>
        <end position="147"/>
    </location>
</feature>
<evidence type="ECO:0000256" key="1">
    <source>
        <dbReference type="SAM" id="MobiDB-lite"/>
    </source>
</evidence>
<feature type="transmembrane region" description="Helical" evidence="2">
    <location>
        <begin position="12"/>
        <end position="30"/>
    </location>
</feature>
<keyword evidence="2" id="KW-0812">Transmembrane</keyword>
<dbReference type="EMBL" id="HBUE01282668">
    <property type="protein sequence ID" value="CAG6569883.1"/>
    <property type="molecule type" value="Transcribed_RNA"/>
</dbReference>
<keyword evidence="2" id="KW-0472">Membrane</keyword>
<sequence>MASPQTIRRRGYGYAIFGIIGTLTLMGMTAKDIGNLENPNSVFFKLGLFWFLLYLALAFGIYLNKFIPVILHKIFVLWIIGAAAIGAVIKNVAMILRGESEFDLTYLVISILFLGLILLLICITNGVIAVIQEEQKEQKQNRRRPDAVEGAENQPKHPNYELVDSV</sequence>
<feature type="transmembrane region" description="Helical" evidence="2">
    <location>
        <begin position="42"/>
        <end position="63"/>
    </location>
</feature>
<evidence type="ECO:0000313" key="3">
    <source>
        <dbReference type="EMBL" id="CAG6569883.1"/>
    </source>
</evidence>
<proteinExistence type="predicted"/>
<name>A0A8D8JFV9_CULPI</name>